<protein>
    <recommendedName>
        <fullName evidence="6 7">Large ribosomal subunit protein uL18</fullName>
    </recommendedName>
</protein>
<evidence type="ECO:0000256" key="1">
    <source>
        <dbReference type="ARBA" id="ARBA00007116"/>
    </source>
</evidence>
<evidence type="ECO:0000256" key="6">
    <source>
        <dbReference type="ARBA" id="ARBA00035197"/>
    </source>
</evidence>
<sequence length="122" mass="13275">MAKMANNKRELFLKRRLRVRNKLKAMSAGRARLSVHRSSKNISVQLIDDVRGVTLASASTLEKELGFVGKNNVEAAAKVGATIAERAKAAGVEECYFDRGGFLFHGKIKALADAAREGGLKF</sequence>
<proteinExistence type="inferred from homology"/>
<keyword evidence="2 7" id="KW-0699">rRNA-binding</keyword>
<dbReference type="Gene3D" id="3.30.420.100">
    <property type="match status" value="1"/>
</dbReference>
<dbReference type="Proteomes" id="UP000658305">
    <property type="component" value="Unassembled WGS sequence"/>
</dbReference>
<dbReference type="Pfam" id="PF00861">
    <property type="entry name" value="Ribosomal_L18p"/>
    <property type="match status" value="1"/>
</dbReference>
<comment type="subunit">
    <text evidence="7">Part of the 50S ribosomal subunit; part of the 5S rRNA/L5/L18/L25 subcomplex. Contacts the 5S and 23S rRNAs.</text>
</comment>
<dbReference type="InterPro" id="IPR004389">
    <property type="entry name" value="Ribosomal_uL18_bac-type"/>
</dbReference>
<dbReference type="GO" id="GO:0005840">
    <property type="term" value="C:ribosome"/>
    <property type="evidence" value="ECO:0007669"/>
    <property type="project" value="UniProtKB-KW"/>
</dbReference>
<reference evidence="9" key="1">
    <citation type="journal article" date="2019" name="Int. J. Syst. Evol. Microbiol.">
        <title>The Global Catalogue of Microorganisms (GCM) 10K type strain sequencing project: providing services to taxonomists for standard genome sequencing and annotation.</title>
        <authorList>
            <consortium name="The Broad Institute Genomics Platform"/>
            <consortium name="The Broad Institute Genome Sequencing Center for Infectious Disease"/>
            <person name="Wu L."/>
            <person name="Ma J."/>
        </authorList>
    </citation>
    <scope>NUCLEOTIDE SEQUENCE [LARGE SCALE GENOMIC DNA]</scope>
    <source>
        <strain evidence="9">KCTC 23298</strain>
    </source>
</reference>
<accession>A0ABQ3FD57</accession>
<dbReference type="InterPro" id="IPR005484">
    <property type="entry name" value="Ribosomal_uL18_bac/plant/anim"/>
</dbReference>
<evidence type="ECO:0000313" key="8">
    <source>
        <dbReference type="EMBL" id="GHC19197.1"/>
    </source>
</evidence>
<evidence type="ECO:0000256" key="7">
    <source>
        <dbReference type="HAMAP-Rule" id="MF_01337"/>
    </source>
</evidence>
<gene>
    <name evidence="7 8" type="primary">rplR</name>
    <name evidence="8" type="ORF">GCM10007291_17530</name>
</gene>
<comment type="similarity">
    <text evidence="1 7">Belongs to the universal ribosomal protein uL18 family.</text>
</comment>
<organism evidence="8 9">
    <name type="scientific">Gemmobacter nanjingensis</name>
    <dbReference type="NCBI Taxonomy" id="488454"/>
    <lineage>
        <taxon>Bacteria</taxon>
        <taxon>Pseudomonadati</taxon>
        <taxon>Pseudomonadota</taxon>
        <taxon>Alphaproteobacteria</taxon>
        <taxon>Rhodobacterales</taxon>
        <taxon>Paracoccaceae</taxon>
        <taxon>Gemmobacter</taxon>
    </lineage>
</organism>
<dbReference type="SUPFAM" id="SSF53137">
    <property type="entry name" value="Translational machinery components"/>
    <property type="match status" value="1"/>
</dbReference>
<comment type="caution">
    <text evidence="8">The sequence shown here is derived from an EMBL/GenBank/DDBJ whole genome shotgun (WGS) entry which is preliminary data.</text>
</comment>
<comment type="function">
    <text evidence="7">This is one of the proteins that bind and probably mediate the attachment of the 5S RNA into the large ribosomal subunit, where it forms part of the central protuberance.</text>
</comment>
<dbReference type="PANTHER" id="PTHR12899:SF3">
    <property type="entry name" value="LARGE RIBOSOMAL SUBUNIT PROTEIN UL18M"/>
    <property type="match status" value="1"/>
</dbReference>
<keyword evidence="5 7" id="KW-0687">Ribonucleoprotein</keyword>
<dbReference type="CDD" id="cd00432">
    <property type="entry name" value="Ribosomal_L18_L5e"/>
    <property type="match status" value="1"/>
</dbReference>
<keyword evidence="9" id="KW-1185">Reference proteome</keyword>
<dbReference type="EMBL" id="BMYI01000003">
    <property type="protein sequence ID" value="GHC19197.1"/>
    <property type="molecule type" value="Genomic_DNA"/>
</dbReference>
<evidence type="ECO:0000256" key="4">
    <source>
        <dbReference type="ARBA" id="ARBA00022980"/>
    </source>
</evidence>
<keyword evidence="3 7" id="KW-0694">RNA-binding</keyword>
<evidence type="ECO:0000313" key="9">
    <source>
        <dbReference type="Proteomes" id="UP000658305"/>
    </source>
</evidence>
<evidence type="ECO:0000256" key="5">
    <source>
        <dbReference type="ARBA" id="ARBA00023274"/>
    </source>
</evidence>
<dbReference type="HAMAP" id="MF_01337_B">
    <property type="entry name" value="Ribosomal_uL18_B"/>
    <property type="match status" value="1"/>
</dbReference>
<keyword evidence="4 7" id="KW-0689">Ribosomal protein</keyword>
<dbReference type="NCBIfam" id="TIGR00060">
    <property type="entry name" value="L18_bact"/>
    <property type="match status" value="1"/>
</dbReference>
<evidence type="ECO:0000256" key="2">
    <source>
        <dbReference type="ARBA" id="ARBA00022730"/>
    </source>
</evidence>
<dbReference type="InterPro" id="IPR057268">
    <property type="entry name" value="Ribosomal_L18"/>
</dbReference>
<name>A0ABQ3FD57_9RHOB</name>
<dbReference type="PANTHER" id="PTHR12899">
    <property type="entry name" value="39S RIBOSOMAL PROTEIN L18, MITOCHONDRIAL"/>
    <property type="match status" value="1"/>
</dbReference>
<evidence type="ECO:0000256" key="3">
    <source>
        <dbReference type="ARBA" id="ARBA00022884"/>
    </source>
</evidence>